<gene>
    <name evidence="1" type="ORF">Fuma_00541</name>
</gene>
<dbReference type="InterPro" id="IPR050816">
    <property type="entry name" value="Flavin-dep_Halogenase_NPB"/>
</dbReference>
<dbReference type="OrthoDB" id="9806565at2"/>
<evidence type="ECO:0000313" key="2">
    <source>
        <dbReference type="Proteomes" id="UP000187735"/>
    </source>
</evidence>
<dbReference type="Gene3D" id="3.50.50.60">
    <property type="entry name" value="FAD/NAD(P)-binding domain"/>
    <property type="match status" value="1"/>
</dbReference>
<dbReference type="PANTHER" id="PTHR43747:SF1">
    <property type="entry name" value="SLR1998 PROTEIN"/>
    <property type="match status" value="1"/>
</dbReference>
<proteinExistence type="predicted"/>
<dbReference type="GO" id="GO:0004497">
    <property type="term" value="F:monooxygenase activity"/>
    <property type="evidence" value="ECO:0007669"/>
    <property type="project" value="InterPro"/>
</dbReference>
<dbReference type="InterPro" id="IPR036188">
    <property type="entry name" value="FAD/NAD-bd_sf"/>
</dbReference>
<dbReference type="KEGG" id="fmr:Fuma_00541"/>
<accession>A0A1P8WA67</accession>
<sequence>MIQPDPQNPVNYLPPVEDSYDVVVIGGGPAGATTAALVAEHGYSVLLLERAALPRFHVGESLIPETYWPLKRLGMVDRMKASAFPRKYSVQFVSNGVKESAPFYFEMYNDHESSVTWQVERGVFDQMLLDRATELGAVVHTSGHATDVVFEGDVAVGVKCRLLNEDGGRTEREIRSRVVVDASGQTAFIGNRRGQRDRDPHLKKGTIWTYWKNAYRDPGKDGGATLVMQTSDNKSWFWFIPLPDNVVSIGCVGNMEHMFGKENGDAETVYQRELQLCPALEKRLVDAERCTDFFTTKDFSYYSSETAGNGWLSVGDAFGFIDPVYSSGVYLALKGGEFAADAIHDALQRGDLTAPRLGQWQPLYKQGIENFRKLVYAFYAEDFSFGTFLREYPEYKSNMVDILVGDVFKPGVSDIFKVMGNIMPSGDEPSTDEPVQQPAMA</sequence>
<dbReference type="SUPFAM" id="SSF51905">
    <property type="entry name" value="FAD/NAD(P)-binding domain"/>
    <property type="match status" value="1"/>
</dbReference>
<dbReference type="AlphaFoldDB" id="A0A1P8WA67"/>
<dbReference type="EMBL" id="CP017641">
    <property type="protein sequence ID" value="APZ90957.1"/>
    <property type="molecule type" value="Genomic_DNA"/>
</dbReference>
<evidence type="ECO:0000313" key="1">
    <source>
        <dbReference type="EMBL" id="APZ90957.1"/>
    </source>
</evidence>
<dbReference type="STRING" id="1891926.Fuma_00541"/>
<protein>
    <submittedName>
        <fullName evidence="1">3-(3-hydroxyphenyl)propionate hydroxylase</fullName>
    </submittedName>
</protein>
<dbReference type="RefSeq" id="WP_077022779.1">
    <property type="nucleotide sequence ID" value="NZ_CP017641.1"/>
</dbReference>
<dbReference type="Pfam" id="PF04820">
    <property type="entry name" value="Trp_halogenase"/>
    <property type="match status" value="2"/>
</dbReference>
<dbReference type="PANTHER" id="PTHR43747">
    <property type="entry name" value="FAD-BINDING PROTEIN"/>
    <property type="match status" value="1"/>
</dbReference>
<organism evidence="1 2">
    <name type="scientific">Fuerstiella marisgermanici</name>
    <dbReference type="NCBI Taxonomy" id="1891926"/>
    <lineage>
        <taxon>Bacteria</taxon>
        <taxon>Pseudomonadati</taxon>
        <taxon>Planctomycetota</taxon>
        <taxon>Planctomycetia</taxon>
        <taxon>Planctomycetales</taxon>
        <taxon>Planctomycetaceae</taxon>
        <taxon>Fuerstiella</taxon>
    </lineage>
</organism>
<dbReference type="InterPro" id="IPR006905">
    <property type="entry name" value="Flavin_halogenase"/>
</dbReference>
<reference evidence="1 2" key="1">
    <citation type="journal article" date="2016" name="Front. Microbiol.">
        <title>Fuerstia marisgermanicae gen. nov., sp. nov., an Unusual Member of the Phylum Planctomycetes from the German Wadden Sea.</title>
        <authorList>
            <person name="Kohn T."/>
            <person name="Heuer A."/>
            <person name="Jogler M."/>
            <person name="Vollmers J."/>
            <person name="Boedeker C."/>
            <person name="Bunk B."/>
            <person name="Rast P."/>
            <person name="Borchert D."/>
            <person name="Glockner I."/>
            <person name="Freese H.M."/>
            <person name="Klenk H.P."/>
            <person name="Overmann J."/>
            <person name="Kaster A.K."/>
            <person name="Rohde M."/>
            <person name="Wiegand S."/>
            <person name="Jogler C."/>
        </authorList>
    </citation>
    <scope>NUCLEOTIDE SEQUENCE [LARGE SCALE GENOMIC DNA]</scope>
    <source>
        <strain evidence="1 2">NH11</strain>
    </source>
</reference>
<name>A0A1P8WA67_9PLAN</name>
<dbReference type="Proteomes" id="UP000187735">
    <property type="component" value="Chromosome"/>
</dbReference>
<keyword evidence="2" id="KW-1185">Reference proteome</keyword>